<dbReference type="PANTHER" id="PTHR47843">
    <property type="entry name" value="BTB DOMAIN-CONTAINING PROTEIN-RELATED"/>
    <property type="match status" value="1"/>
</dbReference>
<evidence type="ECO:0000259" key="1">
    <source>
        <dbReference type="PROSITE" id="PS50097"/>
    </source>
</evidence>
<accession>A0A517KXW0</accession>
<evidence type="ECO:0000313" key="3">
    <source>
        <dbReference type="Proteomes" id="UP000316270"/>
    </source>
</evidence>
<gene>
    <name evidence="2" type="ORF">FKW77_010584</name>
</gene>
<organism evidence="2 3">
    <name type="scientific">Venturia effusa</name>
    <dbReference type="NCBI Taxonomy" id="50376"/>
    <lineage>
        <taxon>Eukaryota</taxon>
        <taxon>Fungi</taxon>
        <taxon>Dikarya</taxon>
        <taxon>Ascomycota</taxon>
        <taxon>Pezizomycotina</taxon>
        <taxon>Dothideomycetes</taxon>
        <taxon>Pleosporomycetidae</taxon>
        <taxon>Venturiales</taxon>
        <taxon>Venturiaceae</taxon>
        <taxon>Venturia</taxon>
    </lineage>
</organism>
<feature type="domain" description="BTB" evidence="1">
    <location>
        <begin position="11"/>
        <end position="80"/>
    </location>
</feature>
<dbReference type="CDD" id="cd18186">
    <property type="entry name" value="BTB_POZ_ZBTB_KLHL-like"/>
    <property type="match status" value="1"/>
</dbReference>
<dbReference type="InterPro" id="IPR011333">
    <property type="entry name" value="SKP1/BTB/POZ_sf"/>
</dbReference>
<dbReference type="STRING" id="50376.A0A517KXW0"/>
<dbReference type="PROSITE" id="PS50097">
    <property type="entry name" value="BTB"/>
    <property type="match status" value="1"/>
</dbReference>
<evidence type="ECO:0000313" key="2">
    <source>
        <dbReference type="EMBL" id="QDS68221.1"/>
    </source>
</evidence>
<dbReference type="Proteomes" id="UP000316270">
    <property type="component" value="Chromosome 1"/>
</dbReference>
<dbReference type="SUPFAM" id="SSF54695">
    <property type="entry name" value="POZ domain"/>
    <property type="match status" value="1"/>
</dbReference>
<keyword evidence="3" id="KW-1185">Reference proteome</keyword>
<dbReference type="InterPro" id="IPR000210">
    <property type="entry name" value="BTB/POZ_dom"/>
</dbReference>
<dbReference type="OrthoDB" id="9997739at2759"/>
<sequence length="276" mass="30552">MDGSIDVYRSRIFTFLVGEEKTAIGVHADVFASQSKVLNAMINGKMEEAQAGCAFLPDVSENDFLRFCQYAYTGDYAPPPFGILDEASASDNGCFEPKPTIEVPHEISEPTAEEPLDLSVEPALVGDWIFSPTTGLERSKKSLPKYSSSSDTVIKNTSKLEDCAPVFLAHSRLHLFADKYGIETLKCLALDKLHGTLVGYTFFNDKCEDIVELVRFSYSNDNTPDGANDLLRDLVLQFVIAQQDKVGRSEAFLSLLEEGGPLVRDFWLSVQNMLLK</sequence>
<name>A0A517KXW0_9PEZI</name>
<dbReference type="Gene3D" id="3.30.710.10">
    <property type="entry name" value="Potassium Channel Kv1.1, Chain A"/>
    <property type="match status" value="1"/>
</dbReference>
<dbReference type="PANTHER" id="PTHR47843:SF5">
    <property type="entry name" value="BTB_POZ DOMAIN PROTEIN"/>
    <property type="match status" value="1"/>
</dbReference>
<dbReference type="AlphaFoldDB" id="A0A517KXW0"/>
<protein>
    <recommendedName>
        <fullName evidence="1">BTB domain-containing protein</fullName>
    </recommendedName>
</protein>
<dbReference type="EMBL" id="CP042185">
    <property type="protein sequence ID" value="QDS68221.1"/>
    <property type="molecule type" value="Genomic_DNA"/>
</dbReference>
<proteinExistence type="predicted"/>
<reference evidence="2 3" key="1">
    <citation type="submission" date="2019-07" db="EMBL/GenBank/DDBJ databases">
        <title>Finished genome of Venturia effusa.</title>
        <authorList>
            <person name="Young C.A."/>
            <person name="Cox M.P."/>
            <person name="Ganley A.R.D."/>
            <person name="David W.J."/>
        </authorList>
    </citation>
    <scope>NUCLEOTIDE SEQUENCE [LARGE SCALE GENOMIC DNA]</scope>
    <source>
        <strain evidence="3">albino</strain>
    </source>
</reference>